<comment type="caution">
    <text evidence="1">The sequence shown here is derived from an EMBL/GenBank/DDBJ whole genome shotgun (WGS) entry which is preliminary data.</text>
</comment>
<sequence>MDEVQVEAPGGFVPQIALTFGARDGAAVAVDRANPLPTRAVTAAAGSVPLAGASAESGVFGPFAPDLSRAIVVTLAGEWSGTVTLLRSSDNGATRRPLTFIDGSAKGVWSGNVNAAIGEESVAGATYYLQFARTAGTLSYRVEQ</sequence>
<gene>
    <name evidence="1" type="ORF">HRV97_12010</name>
</gene>
<reference evidence="1 2" key="1">
    <citation type="submission" date="2020-06" db="EMBL/GenBank/DDBJ databases">
        <title>Sphingomonas hominis sp. nov., a member of the Sphingomonas, isolated from the hair of a 22-year-old girl.</title>
        <authorList>
            <person name="Zhang D.-F."/>
            <person name="Cui X.-W."/>
        </authorList>
    </citation>
    <scope>NUCLEOTIDE SEQUENCE [LARGE SCALE GENOMIC DNA]</scope>
    <source>
        <strain evidence="1 2">HHU CXW</strain>
    </source>
</reference>
<organism evidence="1 2">
    <name type="scientific">Sphingomonas hominis</name>
    <dbReference type="NCBI Taxonomy" id="2741495"/>
    <lineage>
        <taxon>Bacteria</taxon>
        <taxon>Pseudomonadati</taxon>
        <taxon>Pseudomonadota</taxon>
        <taxon>Alphaproteobacteria</taxon>
        <taxon>Sphingomonadales</taxon>
        <taxon>Sphingomonadaceae</taxon>
        <taxon>Sphingomonas</taxon>
    </lineage>
</organism>
<name>A0ABX2JJB9_9SPHN</name>
<dbReference type="EMBL" id="JABULH010000005">
    <property type="protein sequence ID" value="NTS65884.1"/>
    <property type="molecule type" value="Genomic_DNA"/>
</dbReference>
<dbReference type="Proteomes" id="UP000621447">
    <property type="component" value="Unassembled WGS sequence"/>
</dbReference>
<keyword evidence="2" id="KW-1185">Reference proteome</keyword>
<proteinExistence type="predicted"/>
<dbReference type="RefSeq" id="WP_174194517.1">
    <property type="nucleotide sequence ID" value="NZ_JABULH010000005.1"/>
</dbReference>
<evidence type="ECO:0000313" key="1">
    <source>
        <dbReference type="EMBL" id="NTS65884.1"/>
    </source>
</evidence>
<accession>A0ABX2JJB9</accession>
<evidence type="ECO:0000313" key="2">
    <source>
        <dbReference type="Proteomes" id="UP000621447"/>
    </source>
</evidence>
<protein>
    <submittedName>
        <fullName evidence="1">Uncharacterized protein</fullName>
    </submittedName>
</protein>